<keyword evidence="1 2" id="KW-0963">Cytoplasm</keyword>
<evidence type="ECO:0000256" key="1">
    <source>
        <dbReference type="ARBA" id="ARBA00022490"/>
    </source>
</evidence>
<dbReference type="PANTHER" id="PTHR30135">
    <property type="entry name" value="UNCHARACTERIZED PROTEIN YVCK-RELATED"/>
    <property type="match status" value="1"/>
</dbReference>
<evidence type="ECO:0000313" key="3">
    <source>
        <dbReference type="EMBL" id="OGH66996.1"/>
    </source>
</evidence>
<organism evidence="3 4">
    <name type="scientific">Candidatus Magasanikbacteria bacterium RIFCSPHIGHO2_02_FULL_41_13</name>
    <dbReference type="NCBI Taxonomy" id="1798676"/>
    <lineage>
        <taxon>Bacteria</taxon>
        <taxon>Candidatus Magasanikiibacteriota</taxon>
    </lineage>
</organism>
<dbReference type="HAMAP" id="MF_00973">
    <property type="entry name" value="Gluconeogen_factor"/>
    <property type="match status" value="1"/>
</dbReference>
<reference evidence="3 4" key="1">
    <citation type="journal article" date="2016" name="Nat. Commun.">
        <title>Thousands of microbial genomes shed light on interconnected biogeochemical processes in an aquifer system.</title>
        <authorList>
            <person name="Anantharaman K."/>
            <person name="Brown C.T."/>
            <person name="Hug L.A."/>
            <person name="Sharon I."/>
            <person name="Castelle C.J."/>
            <person name="Probst A.J."/>
            <person name="Thomas B.C."/>
            <person name="Singh A."/>
            <person name="Wilkins M.J."/>
            <person name="Karaoz U."/>
            <person name="Brodie E.L."/>
            <person name="Williams K.H."/>
            <person name="Hubbard S.S."/>
            <person name="Banfield J.F."/>
        </authorList>
    </citation>
    <scope>NUCLEOTIDE SEQUENCE [LARGE SCALE GENOMIC DNA]</scope>
</reference>
<dbReference type="InterPro" id="IPR002882">
    <property type="entry name" value="CofD"/>
</dbReference>
<sequence>MYMPKKIVVIGGGTGTMAVLSGLKKYPDLDLHVIVSMTDDGGSNQVVRDEFGLLPLSDLRKSLIALAETDNQLLRQLFTYRFEKGNGISGHTLGNLMMIALTDITGSEVEAIEACKKLFKVNGKVIPVTLHQTRLVAEYDDGARVEGEHLIDEPEEENVQRKIRSLTLSENVPAHVDAIESIRSADYIIAGPGDLYTSTLANIVIDGVAEEIQKSAAKFVFINNLMTKKGQTHGMGATHVINEIIKYSGRIPDLVLQHQGEFHEDVLKKYRERGEHPIADDVAPNPPYQLLRTHLTHDVTVEQDKGDTLVRSLIRHDAEKLANALYKIFYS</sequence>
<comment type="caution">
    <text evidence="3">The sequence shown here is derived from an EMBL/GenBank/DDBJ whole genome shotgun (WGS) entry which is preliminary data.</text>
</comment>
<dbReference type="Proteomes" id="UP000178742">
    <property type="component" value="Unassembled WGS sequence"/>
</dbReference>
<dbReference type="Pfam" id="PF01933">
    <property type="entry name" value="CofD"/>
    <property type="match status" value="1"/>
</dbReference>
<gene>
    <name evidence="3" type="ORF">A3B90_01980</name>
</gene>
<dbReference type="PANTHER" id="PTHR30135:SF3">
    <property type="entry name" value="GLUCONEOGENESIS FACTOR-RELATED"/>
    <property type="match status" value="1"/>
</dbReference>
<comment type="similarity">
    <text evidence="2">Belongs to the gluconeogenesis factor family.</text>
</comment>
<dbReference type="EMBL" id="MFPX01000009">
    <property type="protein sequence ID" value="OGH66996.1"/>
    <property type="molecule type" value="Genomic_DNA"/>
</dbReference>
<comment type="subcellular location">
    <subcellularLocation>
        <location evidence="2">Cytoplasm</location>
    </subcellularLocation>
</comment>
<evidence type="ECO:0000256" key="2">
    <source>
        <dbReference type="HAMAP-Rule" id="MF_00973"/>
    </source>
</evidence>
<dbReference type="Gene3D" id="3.40.50.10680">
    <property type="entry name" value="CofD-like domains"/>
    <property type="match status" value="1"/>
</dbReference>
<dbReference type="GO" id="GO:0043743">
    <property type="term" value="F:LPPG:FO 2-phospho-L-lactate transferase activity"/>
    <property type="evidence" value="ECO:0007669"/>
    <property type="project" value="InterPro"/>
</dbReference>
<evidence type="ECO:0000313" key="4">
    <source>
        <dbReference type="Proteomes" id="UP000178742"/>
    </source>
</evidence>
<dbReference type="STRING" id="1798676.A3B90_01980"/>
<dbReference type="NCBIfam" id="TIGR01826">
    <property type="entry name" value="CofD_related"/>
    <property type="match status" value="1"/>
</dbReference>
<name>A0A1F6M5W1_9BACT</name>
<dbReference type="InterPro" id="IPR010119">
    <property type="entry name" value="Gluconeogen_factor"/>
</dbReference>
<accession>A0A1F6M5W1</accession>
<dbReference type="SUPFAM" id="SSF142338">
    <property type="entry name" value="CofD-like"/>
    <property type="match status" value="1"/>
</dbReference>
<dbReference type="AlphaFoldDB" id="A0A1F6M5W1"/>
<dbReference type="GO" id="GO:0008360">
    <property type="term" value="P:regulation of cell shape"/>
    <property type="evidence" value="ECO:0007669"/>
    <property type="project" value="UniProtKB-UniRule"/>
</dbReference>
<dbReference type="CDD" id="cd07187">
    <property type="entry name" value="YvcK_like"/>
    <property type="match status" value="1"/>
</dbReference>
<proteinExistence type="inferred from homology"/>
<dbReference type="GO" id="GO:0005737">
    <property type="term" value="C:cytoplasm"/>
    <property type="evidence" value="ECO:0007669"/>
    <property type="project" value="UniProtKB-SubCell"/>
</dbReference>
<protein>
    <recommendedName>
        <fullName evidence="2">Putative gluconeogenesis factor</fullName>
    </recommendedName>
</protein>
<dbReference type="InterPro" id="IPR038136">
    <property type="entry name" value="CofD-like_dom_sf"/>
</dbReference>
<comment type="function">
    <text evidence="2">Required for morphogenesis under gluconeogenic growth conditions.</text>
</comment>